<feature type="non-terminal residue" evidence="2">
    <location>
        <position position="134"/>
    </location>
</feature>
<dbReference type="Proteomes" id="UP000240400">
    <property type="component" value="Unassembled WGS sequence"/>
</dbReference>
<feature type="region of interest" description="Disordered" evidence="1">
    <location>
        <begin position="68"/>
        <end position="89"/>
    </location>
</feature>
<proteinExistence type="predicted"/>
<name>A0A2T4RXU0_9STAP</name>
<evidence type="ECO:0000256" key="1">
    <source>
        <dbReference type="SAM" id="MobiDB-lite"/>
    </source>
</evidence>
<dbReference type="EMBL" id="PZHR01001182">
    <property type="protein sequence ID" value="PTK35338.1"/>
    <property type="molecule type" value="Genomic_DNA"/>
</dbReference>
<dbReference type="RefSeq" id="WP_142402183.1">
    <property type="nucleotide sequence ID" value="NZ_PZHR01001182.1"/>
</dbReference>
<evidence type="ECO:0000313" key="2">
    <source>
        <dbReference type="EMBL" id="PTK35338.1"/>
    </source>
</evidence>
<dbReference type="AlphaFoldDB" id="A0A2T4RXU0"/>
<protein>
    <submittedName>
        <fullName evidence="2">Uncharacterized protein</fullName>
    </submittedName>
</protein>
<gene>
    <name evidence="2" type="ORF">BUZ61_19460</name>
</gene>
<organism evidence="2 3">
    <name type="scientific">Staphylococcus nepalensis</name>
    <dbReference type="NCBI Taxonomy" id="214473"/>
    <lineage>
        <taxon>Bacteria</taxon>
        <taxon>Bacillati</taxon>
        <taxon>Bacillota</taxon>
        <taxon>Bacilli</taxon>
        <taxon>Bacillales</taxon>
        <taxon>Staphylococcaceae</taxon>
        <taxon>Staphylococcus</taxon>
    </lineage>
</organism>
<reference evidence="2 3" key="1">
    <citation type="journal article" date="2016" name="Front. Microbiol.">
        <title>Comprehensive Phylogenetic Analysis of Bovine Non-aureus Staphylococci Species Based on Whole-Genome Sequencing.</title>
        <authorList>
            <person name="Naushad S."/>
            <person name="Barkema H.W."/>
            <person name="Luby C."/>
            <person name="Condas L.A."/>
            <person name="Nobrega D.B."/>
            <person name="Carson D.A."/>
            <person name="De Buck J."/>
        </authorList>
    </citation>
    <scope>NUCLEOTIDE SEQUENCE [LARGE SCALE GENOMIC DNA]</scope>
    <source>
        <strain evidence="2 3">SNUC 4337</strain>
    </source>
</reference>
<feature type="non-terminal residue" evidence="2">
    <location>
        <position position="1"/>
    </location>
</feature>
<evidence type="ECO:0000313" key="3">
    <source>
        <dbReference type="Proteomes" id="UP000240400"/>
    </source>
</evidence>
<sequence>KAIESKTEYKDVVAFKNDDETKEKEVRQYETQQTKLTEKIRELEQNFALKQNSLQSVNERLSELSEQIKNQETQSNKEMETLGIQSPDEVKNVLDKMSEKASIEQEIKDFRDAQVKLASQIENLKQLIQGQPEP</sequence>
<accession>A0A2T4RXU0</accession>
<comment type="caution">
    <text evidence="2">The sequence shown here is derived from an EMBL/GenBank/DDBJ whole genome shotgun (WGS) entry which is preliminary data.</text>
</comment>